<keyword evidence="4" id="KW-1003">Cell membrane</keyword>
<evidence type="ECO:0000256" key="5">
    <source>
        <dbReference type="ARBA" id="ARBA00022692"/>
    </source>
</evidence>
<gene>
    <name evidence="11" type="ORF">FPY71_11705</name>
</gene>
<dbReference type="GO" id="GO:0015297">
    <property type="term" value="F:antiporter activity"/>
    <property type="evidence" value="ECO:0007669"/>
    <property type="project" value="UniProtKB-KW"/>
</dbReference>
<dbReference type="InterPro" id="IPR002528">
    <property type="entry name" value="MATE_fam"/>
</dbReference>
<dbReference type="PIRSF" id="PIRSF006603">
    <property type="entry name" value="DinF"/>
    <property type="match status" value="1"/>
</dbReference>
<dbReference type="GO" id="GO:0006811">
    <property type="term" value="P:monoatomic ion transport"/>
    <property type="evidence" value="ECO:0007669"/>
    <property type="project" value="UniProtKB-KW"/>
</dbReference>
<keyword evidence="2" id="KW-0813">Transport</keyword>
<dbReference type="EMBL" id="VTWH01000002">
    <property type="protein sequence ID" value="KAA0971103.1"/>
    <property type="molecule type" value="Genomic_DNA"/>
</dbReference>
<evidence type="ECO:0000256" key="2">
    <source>
        <dbReference type="ARBA" id="ARBA00022448"/>
    </source>
</evidence>
<keyword evidence="12" id="KW-1185">Reference proteome</keyword>
<reference evidence="11 12" key="1">
    <citation type="submission" date="2019-08" db="EMBL/GenBank/DDBJ databases">
        <title>Aureimonas fodiniaquatilis sp. nov., isolated from a coal mine wastewater.</title>
        <authorList>
            <person name="Kim W."/>
        </authorList>
    </citation>
    <scope>NUCLEOTIDE SEQUENCE [LARGE SCALE GENOMIC DNA]</scope>
    <source>
        <strain evidence="11 12">CAU 1482</strain>
    </source>
</reference>
<evidence type="ECO:0000256" key="6">
    <source>
        <dbReference type="ARBA" id="ARBA00022989"/>
    </source>
</evidence>
<keyword evidence="5 10" id="KW-0812">Transmembrane</keyword>
<evidence type="ECO:0000256" key="4">
    <source>
        <dbReference type="ARBA" id="ARBA00022475"/>
    </source>
</evidence>
<name>A0A5B0DXA4_9HYPH</name>
<dbReference type="InterPro" id="IPR050222">
    <property type="entry name" value="MATE_MdtK"/>
</dbReference>
<evidence type="ECO:0000256" key="8">
    <source>
        <dbReference type="ARBA" id="ARBA00023136"/>
    </source>
</evidence>
<feature type="transmembrane region" description="Helical" evidence="10">
    <location>
        <begin position="20"/>
        <end position="36"/>
    </location>
</feature>
<dbReference type="Pfam" id="PF01554">
    <property type="entry name" value="MatE"/>
    <property type="match status" value="2"/>
</dbReference>
<dbReference type="PANTHER" id="PTHR43298">
    <property type="entry name" value="MULTIDRUG RESISTANCE PROTEIN NORM-RELATED"/>
    <property type="match status" value="1"/>
</dbReference>
<comment type="caution">
    <text evidence="11">The sequence shown here is derived from an EMBL/GenBank/DDBJ whole genome shotgun (WGS) entry which is preliminary data.</text>
</comment>
<dbReference type="Proteomes" id="UP000324738">
    <property type="component" value="Unassembled WGS sequence"/>
</dbReference>
<feature type="transmembrane region" description="Helical" evidence="10">
    <location>
        <begin position="432"/>
        <end position="454"/>
    </location>
</feature>
<dbReference type="InterPro" id="IPR048279">
    <property type="entry name" value="MdtK-like"/>
</dbReference>
<dbReference type="RefSeq" id="WP_149300415.1">
    <property type="nucleotide sequence ID" value="NZ_VTWH01000002.1"/>
</dbReference>
<dbReference type="NCBIfam" id="TIGR00797">
    <property type="entry name" value="matE"/>
    <property type="match status" value="1"/>
</dbReference>
<evidence type="ECO:0000313" key="12">
    <source>
        <dbReference type="Proteomes" id="UP000324738"/>
    </source>
</evidence>
<dbReference type="AlphaFoldDB" id="A0A5B0DXA4"/>
<feature type="transmembrane region" description="Helical" evidence="10">
    <location>
        <begin position="366"/>
        <end position="383"/>
    </location>
</feature>
<feature type="transmembrane region" description="Helical" evidence="10">
    <location>
        <begin position="252"/>
        <end position="276"/>
    </location>
</feature>
<protein>
    <recommendedName>
        <fullName evidence="9">Multidrug-efflux transporter</fullName>
    </recommendedName>
</protein>
<evidence type="ECO:0000256" key="9">
    <source>
        <dbReference type="ARBA" id="ARBA00031636"/>
    </source>
</evidence>
<feature type="transmembrane region" description="Helical" evidence="10">
    <location>
        <begin position="282"/>
        <end position="306"/>
    </location>
</feature>
<keyword evidence="8 10" id="KW-0472">Membrane</keyword>
<feature type="transmembrane region" description="Helical" evidence="10">
    <location>
        <begin position="327"/>
        <end position="346"/>
    </location>
</feature>
<evidence type="ECO:0000256" key="7">
    <source>
        <dbReference type="ARBA" id="ARBA00023065"/>
    </source>
</evidence>
<keyword evidence="6 10" id="KW-1133">Transmembrane helix</keyword>
<evidence type="ECO:0000256" key="1">
    <source>
        <dbReference type="ARBA" id="ARBA00004429"/>
    </source>
</evidence>
<dbReference type="OrthoDB" id="9780160at2"/>
<sequence length="466" mass="49879">MNSPATVRVVEPQHSWSSNIRATLLLGLPLIGAQLAQMGINVSNTIMLGQLGAHELAAAVLGMQLFHIIWMFGSGFSYAVMPLAANAAGRGDHQAVRLSVHMGLWAITLYTLVMMVLLWNGEALLILLGQDHTIAAMAGDYMRVLQWSLLPQLVIMTLRSFLSAIERPKIVLYALLAGGALNILLNYCLIFGNFGFPALGMPGSGLATVVSMCCVAGYLAFYCRAKADLKPYNLLSQIWQPYAPAFREVVRLGWPIGATILAEVSMFAASSIMMGWLGPLPLAAHGIALQLASITFMIPLGLAGAATVRVGRAYGRHDALAISRAAWVAHGVGISIAALAALLFLLLPSPLIRLYIDPAQADAVQLVPLAISFLAIAAAFQLGDTVQVISSGILRGLKDTRVPMLLAIFSYWLVGIPAAYVLAFTAGWGGIGIWWGLAIGLTFSSSLMTMRYYLREKRDALLFGAA</sequence>
<dbReference type="CDD" id="cd13131">
    <property type="entry name" value="MATE_NorM_like"/>
    <property type="match status" value="1"/>
</dbReference>
<dbReference type="GO" id="GO:0005886">
    <property type="term" value="C:plasma membrane"/>
    <property type="evidence" value="ECO:0007669"/>
    <property type="project" value="UniProtKB-SubCell"/>
</dbReference>
<evidence type="ECO:0000256" key="3">
    <source>
        <dbReference type="ARBA" id="ARBA00022449"/>
    </source>
</evidence>
<accession>A0A5B0DXA4</accession>
<feature type="transmembrane region" description="Helical" evidence="10">
    <location>
        <begin position="56"/>
        <end position="81"/>
    </location>
</feature>
<evidence type="ECO:0000256" key="10">
    <source>
        <dbReference type="SAM" id="Phobius"/>
    </source>
</evidence>
<feature type="transmembrane region" description="Helical" evidence="10">
    <location>
        <begin position="404"/>
        <end position="426"/>
    </location>
</feature>
<keyword evidence="7" id="KW-0406">Ion transport</keyword>
<organism evidence="11 12">
    <name type="scientific">Aureimonas fodinaquatilis</name>
    <dbReference type="NCBI Taxonomy" id="2565783"/>
    <lineage>
        <taxon>Bacteria</taxon>
        <taxon>Pseudomonadati</taxon>
        <taxon>Pseudomonadota</taxon>
        <taxon>Alphaproteobacteria</taxon>
        <taxon>Hyphomicrobiales</taxon>
        <taxon>Aurantimonadaceae</taxon>
        <taxon>Aureimonas</taxon>
    </lineage>
</organism>
<feature type="transmembrane region" description="Helical" evidence="10">
    <location>
        <begin position="102"/>
        <end position="121"/>
    </location>
</feature>
<feature type="transmembrane region" description="Helical" evidence="10">
    <location>
        <begin position="170"/>
        <end position="192"/>
    </location>
</feature>
<evidence type="ECO:0000313" key="11">
    <source>
        <dbReference type="EMBL" id="KAA0971103.1"/>
    </source>
</evidence>
<dbReference type="PANTHER" id="PTHR43298:SF2">
    <property type="entry name" value="FMN_FAD EXPORTER YEEO-RELATED"/>
    <property type="match status" value="1"/>
</dbReference>
<feature type="transmembrane region" description="Helical" evidence="10">
    <location>
        <begin position="204"/>
        <end position="223"/>
    </location>
</feature>
<proteinExistence type="predicted"/>
<comment type="subcellular location">
    <subcellularLocation>
        <location evidence="1">Cell inner membrane</location>
        <topology evidence="1">Multi-pass membrane protein</topology>
    </subcellularLocation>
</comment>
<feature type="transmembrane region" description="Helical" evidence="10">
    <location>
        <begin position="141"/>
        <end position="158"/>
    </location>
</feature>
<keyword evidence="3" id="KW-0050">Antiport</keyword>
<dbReference type="GO" id="GO:0042910">
    <property type="term" value="F:xenobiotic transmembrane transporter activity"/>
    <property type="evidence" value="ECO:0007669"/>
    <property type="project" value="InterPro"/>
</dbReference>